<dbReference type="RefSeq" id="WP_311860305.1">
    <property type="nucleotide sequence ID" value="NZ_JAUZVV010000001.1"/>
</dbReference>
<keyword evidence="2" id="KW-1185">Reference proteome</keyword>
<protein>
    <submittedName>
        <fullName evidence="1">Uncharacterized protein</fullName>
    </submittedName>
</protein>
<proteinExistence type="predicted"/>
<gene>
    <name evidence="1" type="ORF">Q9S71_02490</name>
</gene>
<reference evidence="1 2" key="1">
    <citation type="submission" date="2023-08" db="EMBL/GenBank/DDBJ databases">
        <title>Microbacterium aquilitoris sp. nov. and Microbacterium gwkjibeachense sp. nov., isolated from beach.</title>
        <authorList>
            <person name="Lee S.D."/>
            <person name="Yang H."/>
            <person name="Kim I."/>
        </authorList>
    </citation>
    <scope>NUCLEOTIDE SEQUENCE [LARGE SCALE GENOMIC DNA]</scope>
    <source>
        <strain evidence="1 2">KSW4-11</strain>
    </source>
</reference>
<accession>A0ABU3G780</accession>
<sequence>MSTPTHIFQENGSSRFPLIDNLRSFEEQIRFTLTQMDGTSFWALSLWRAPEGANLRASLPPAENYIQCAGDAAGVTVEVRSVDTFGAAHQCTVGKPATGLPSEPTETIRWDSGRHSTRVFTNEVFTLDEAADLFIAYYRDDRVPAEYTLRELGGV</sequence>
<comment type="caution">
    <text evidence="1">The sequence shown here is derived from an EMBL/GenBank/DDBJ whole genome shotgun (WGS) entry which is preliminary data.</text>
</comment>
<dbReference type="Proteomes" id="UP001251849">
    <property type="component" value="Unassembled WGS sequence"/>
</dbReference>
<evidence type="ECO:0000313" key="2">
    <source>
        <dbReference type="Proteomes" id="UP001251849"/>
    </source>
</evidence>
<dbReference type="EMBL" id="JAUZVV010000001">
    <property type="protein sequence ID" value="MDT3315682.1"/>
    <property type="molecule type" value="Genomic_DNA"/>
</dbReference>
<organism evidence="1 2">
    <name type="scientific">Microbacterium gawkjiense</name>
    <dbReference type="NCBI Taxonomy" id="3067309"/>
    <lineage>
        <taxon>Bacteria</taxon>
        <taxon>Bacillati</taxon>
        <taxon>Actinomycetota</taxon>
        <taxon>Actinomycetes</taxon>
        <taxon>Micrococcales</taxon>
        <taxon>Microbacteriaceae</taxon>
        <taxon>Microbacterium</taxon>
    </lineage>
</organism>
<evidence type="ECO:0000313" key="1">
    <source>
        <dbReference type="EMBL" id="MDT3315682.1"/>
    </source>
</evidence>
<name>A0ABU3G780_9MICO</name>